<dbReference type="Gene3D" id="3.40.50.1820">
    <property type="entry name" value="alpha/beta hydrolase"/>
    <property type="match status" value="1"/>
</dbReference>
<reference evidence="3 4" key="1">
    <citation type="submission" date="2020-08" db="EMBL/GenBank/DDBJ databases">
        <title>Genomic Encyclopedia of Type Strains, Phase IV (KMG-IV): sequencing the most valuable type-strain genomes for metagenomic binning, comparative biology and taxonomic classification.</title>
        <authorList>
            <person name="Goeker M."/>
        </authorList>
    </citation>
    <scope>NUCLEOTIDE SEQUENCE [LARGE SCALE GENOMIC DNA]</scope>
    <source>
        <strain evidence="3 4">DSM 45385</strain>
    </source>
</reference>
<feature type="signal peptide" evidence="1">
    <location>
        <begin position="1"/>
        <end position="32"/>
    </location>
</feature>
<dbReference type="AlphaFoldDB" id="A0A7W8ELJ8"/>
<dbReference type="Pfam" id="PF12697">
    <property type="entry name" value="Abhydrolase_6"/>
    <property type="match status" value="1"/>
</dbReference>
<dbReference type="SUPFAM" id="SSF53474">
    <property type="entry name" value="alpha/beta-Hydrolases"/>
    <property type="match status" value="1"/>
</dbReference>
<keyword evidence="4" id="KW-1185">Reference proteome</keyword>
<evidence type="ECO:0000313" key="3">
    <source>
        <dbReference type="EMBL" id="MBB5083964.1"/>
    </source>
</evidence>
<sequence>MNRPIALPRRLAFAAVAGGLAAALLAVPSATAASTASGVKPTVVLVHGGFADASGWNSVIERLQRDGYKTIAPANPLRGIPTDAAYINSVLKSVEGPIVLVAHSYGGAVITNAAVGVDNVRALVYIAAMAPDEGEKLIDLFGKFPGSQIPDSVREVPYANADGSTGVDLYLKPDKFRAAFAADLPVSTTRLMQATQRPFAASSYTDVTAGAAWRTIPSWALVATEDKAIPPALERFFYKRAKSKVYEAKGASHVPMMSRPGLVTRVIKDAIHAVD</sequence>
<protein>
    <submittedName>
        <fullName evidence="3">Pimeloyl-ACP methyl ester carboxylesterase</fullName>
    </submittedName>
</protein>
<proteinExistence type="predicted"/>
<dbReference type="InterPro" id="IPR029058">
    <property type="entry name" value="AB_hydrolase_fold"/>
</dbReference>
<dbReference type="InterPro" id="IPR006311">
    <property type="entry name" value="TAT_signal"/>
</dbReference>
<dbReference type="RefSeq" id="WP_221341669.1">
    <property type="nucleotide sequence ID" value="NZ_JACHIN010000020.1"/>
</dbReference>
<evidence type="ECO:0000259" key="2">
    <source>
        <dbReference type="Pfam" id="PF12697"/>
    </source>
</evidence>
<dbReference type="Proteomes" id="UP000568380">
    <property type="component" value="Unassembled WGS sequence"/>
</dbReference>
<comment type="caution">
    <text evidence="3">The sequence shown here is derived from an EMBL/GenBank/DDBJ whole genome shotgun (WGS) entry which is preliminary data.</text>
</comment>
<gene>
    <name evidence="3" type="ORF">HNR40_009472</name>
</gene>
<dbReference type="PANTHER" id="PTHR37017:SF11">
    <property type="entry name" value="ESTERASE_LIPASE_THIOESTERASE DOMAIN-CONTAINING PROTEIN"/>
    <property type="match status" value="1"/>
</dbReference>
<dbReference type="InterPro" id="IPR052897">
    <property type="entry name" value="Sec-Metab_Biosynth_Hydrolase"/>
</dbReference>
<feature type="domain" description="AB hydrolase-1" evidence="2">
    <location>
        <begin position="43"/>
        <end position="263"/>
    </location>
</feature>
<accession>A0A7W8ELJ8</accession>
<feature type="chain" id="PRO_5031055283" evidence="1">
    <location>
        <begin position="33"/>
        <end position="275"/>
    </location>
</feature>
<dbReference type="PROSITE" id="PS51318">
    <property type="entry name" value="TAT"/>
    <property type="match status" value="1"/>
</dbReference>
<name>A0A7W8ELJ8_9ACTN</name>
<keyword evidence="1" id="KW-0732">Signal</keyword>
<dbReference type="InterPro" id="IPR000073">
    <property type="entry name" value="AB_hydrolase_1"/>
</dbReference>
<dbReference type="EMBL" id="JACHIN010000020">
    <property type="protein sequence ID" value="MBB5083964.1"/>
    <property type="molecule type" value="Genomic_DNA"/>
</dbReference>
<dbReference type="PANTHER" id="PTHR37017">
    <property type="entry name" value="AB HYDROLASE-1 DOMAIN-CONTAINING PROTEIN-RELATED"/>
    <property type="match status" value="1"/>
</dbReference>
<dbReference type="GO" id="GO:0003824">
    <property type="term" value="F:catalytic activity"/>
    <property type="evidence" value="ECO:0007669"/>
    <property type="project" value="UniProtKB-ARBA"/>
</dbReference>
<evidence type="ECO:0000256" key="1">
    <source>
        <dbReference type="SAM" id="SignalP"/>
    </source>
</evidence>
<evidence type="ECO:0000313" key="4">
    <source>
        <dbReference type="Proteomes" id="UP000568380"/>
    </source>
</evidence>
<organism evidence="3 4">
    <name type="scientific">Nonomuraea endophytica</name>
    <dbReference type="NCBI Taxonomy" id="714136"/>
    <lineage>
        <taxon>Bacteria</taxon>
        <taxon>Bacillati</taxon>
        <taxon>Actinomycetota</taxon>
        <taxon>Actinomycetes</taxon>
        <taxon>Streptosporangiales</taxon>
        <taxon>Streptosporangiaceae</taxon>
        <taxon>Nonomuraea</taxon>
    </lineage>
</organism>